<dbReference type="GO" id="GO:0016491">
    <property type="term" value="F:oxidoreductase activity"/>
    <property type="evidence" value="ECO:0007669"/>
    <property type="project" value="TreeGrafter"/>
</dbReference>
<dbReference type="EMBL" id="UOEK01000445">
    <property type="protein sequence ID" value="VAW08154.1"/>
    <property type="molecule type" value="Genomic_DNA"/>
</dbReference>
<dbReference type="PANTHER" id="PTHR12697:SF39">
    <property type="entry name" value="SLR1687 PROTEIN"/>
    <property type="match status" value="1"/>
</dbReference>
<dbReference type="SMART" id="SM00567">
    <property type="entry name" value="EZ_HEAT"/>
    <property type="match status" value="5"/>
</dbReference>
<dbReference type="PANTHER" id="PTHR12697">
    <property type="entry name" value="PBS LYASE HEAT-LIKE PROTEIN"/>
    <property type="match status" value="1"/>
</dbReference>
<feature type="region of interest" description="Disordered" evidence="1">
    <location>
        <begin position="193"/>
        <end position="212"/>
    </location>
</feature>
<evidence type="ECO:0008006" key="3">
    <source>
        <dbReference type="Google" id="ProtNLM"/>
    </source>
</evidence>
<proteinExistence type="predicted"/>
<dbReference type="InterPro" id="IPR004155">
    <property type="entry name" value="PBS_lyase_HEAT"/>
</dbReference>
<protein>
    <recommendedName>
        <fullName evidence="3">HEAT repeat domain-containing protein</fullName>
    </recommendedName>
</protein>
<dbReference type="SUPFAM" id="SSF48371">
    <property type="entry name" value="ARM repeat"/>
    <property type="match status" value="1"/>
</dbReference>
<sequence length="212" mass="22961">MASLRDRLTKLLDEPETFLDDGDSDLRRLAVSLLAGSSDPDVINRFCEMLSHDRDPRIRAEAAECIGLSRLDRTETLLAALDDPEEVVVEAVVTALGERNDERAVAPLIDLAYNGSTKLIRESAVAALGANGHIDALPVLLDLVASGPPQVRRRSVVALTVFDGDEVETALRAAARDTNPMVREAAEMVVGRPTPEWEPLELSAPAKKESET</sequence>
<gene>
    <name evidence="2" type="ORF">MNBD_ACTINO02-665</name>
</gene>
<dbReference type="Pfam" id="PF13646">
    <property type="entry name" value="HEAT_2"/>
    <property type="match status" value="2"/>
</dbReference>
<dbReference type="Gene3D" id="1.25.10.10">
    <property type="entry name" value="Leucine-rich Repeat Variant"/>
    <property type="match status" value="1"/>
</dbReference>
<dbReference type="InterPro" id="IPR016024">
    <property type="entry name" value="ARM-type_fold"/>
</dbReference>
<evidence type="ECO:0000256" key="1">
    <source>
        <dbReference type="SAM" id="MobiDB-lite"/>
    </source>
</evidence>
<dbReference type="AlphaFoldDB" id="A0A3B0THL4"/>
<name>A0A3B0THL4_9ZZZZ</name>
<reference evidence="2" key="1">
    <citation type="submission" date="2018-06" db="EMBL/GenBank/DDBJ databases">
        <authorList>
            <person name="Zhirakovskaya E."/>
        </authorList>
    </citation>
    <scope>NUCLEOTIDE SEQUENCE</scope>
</reference>
<dbReference type="InterPro" id="IPR011989">
    <property type="entry name" value="ARM-like"/>
</dbReference>
<organism evidence="2">
    <name type="scientific">hydrothermal vent metagenome</name>
    <dbReference type="NCBI Taxonomy" id="652676"/>
    <lineage>
        <taxon>unclassified sequences</taxon>
        <taxon>metagenomes</taxon>
        <taxon>ecological metagenomes</taxon>
    </lineage>
</organism>
<evidence type="ECO:0000313" key="2">
    <source>
        <dbReference type="EMBL" id="VAW08154.1"/>
    </source>
</evidence>
<accession>A0A3B0THL4</accession>